<protein>
    <submittedName>
        <fullName evidence="3">Methyltransferase domain-containing protein</fullName>
    </submittedName>
</protein>
<dbReference type="PANTHER" id="PTHR44068">
    <property type="entry name" value="ZGC:194242"/>
    <property type="match status" value="1"/>
</dbReference>
<accession>A0A7H8NKC0</accession>
<proteinExistence type="predicted"/>
<dbReference type="EMBL" id="CP054929">
    <property type="protein sequence ID" value="QKW55009.1"/>
    <property type="molecule type" value="Genomic_DNA"/>
</dbReference>
<keyword evidence="1 3" id="KW-0808">Transferase</keyword>
<dbReference type="InterPro" id="IPR029063">
    <property type="entry name" value="SAM-dependent_MTases_sf"/>
</dbReference>
<dbReference type="InterPro" id="IPR013216">
    <property type="entry name" value="Methyltransf_11"/>
</dbReference>
<dbReference type="Proteomes" id="UP000509303">
    <property type="component" value="Chromosome"/>
</dbReference>
<keyword evidence="3" id="KW-0489">Methyltransferase</keyword>
<evidence type="ECO:0000313" key="4">
    <source>
        <dbReference type="Proteomes" id="UP000509303"/>
    </source>
</evidence>
<dbReference type="CDD" id="cd02440">
    <property type="entry name" value="AdoMet_MTases"/>
    <property type="match status" value="1"/>
</dbReference>
<dbReference type="InterPro" id="IPR050447">
    <property type="entry name" value="Erg6_SMT_methyltransf"/>
</dbReference>
<evidence type="ECO:0000259" key="2">
    <source>
        <dbReference type="Pfam" id="PF08241"/>
    </source>
</evidence>
<dbReference type="SUPFAM" id="SSF53335">
    <property type="entry name" value="S-adenosyl-L-methionine-dependent methyltransferases"/>
    <property type="match status" value="1"/>
</dbReference>
<keyword evidence="4" id="KW-1185">Reference proteome</keyword>
<dbReference type="GO" id="GO:0008757">
    <property type="term" value="F:S-adenosylmethionine-dependent methyltransferase activity"/>
    <property type="evidence" value="ECO:0007669"/>
    <property type="project" value="InterPro"/>
</dbReference>
<gene>
    <name evidence="3" type="ORF">HUT08_35745</name>
</gene>
<reference evidence="3 4" key="1">
    <citation type="submission" date="2020-06" db="EMBL/GenBank/DDBJ databases">
        <title>Genome mining for natural products.</title>
        <authorList>
            <person name="Zhang B."/>
            <person name="Shi J."/>
            <person name="Ge H."/>
        </authorList>
    </citation>
    <scope>NUCLEOTIDE SEQUENCE [LARGE SCALE GENOMIC DNA]</scope>
    <source>
        <strain evidence="3 4">NA00687</strain>
    </source>
</reference>
<organism evidence="3 4">
    <name type="scientific">Streptomyces buecherae</name>
    <dbReference type="NCBI Taxonomy" id="2763006"/>
    <lineage>
        <taxon>Bacteria</taxon>
        <taxon>Bacillati</taxon>
        <taxon>Actinomycetota</taxon>
        <taxon>Actinomycetes</taxon>
        <taxon>Kitasatosporales</taxon>
        <taxon>Streptomycetaceae</taxon>
        <taxon>Streptomyces</taxon>
    </lineage>
</organism>
<evidence type="ECO:0000313" key="3">
    <source>
        <dbReference type="EMBL" id="QKW55009.1"/>
    </source>
</evidence>
<feature type="domain" description="Methyltransferase type 11" evidence="2">
    <location>
        <begin position="63"/>
        <end position="160"/>
    </location>
</feature>
<dbReference type="Gene3D" id="3.40.50.150">
    <property type="entry name" value="Vaccinia Virus protein VP39"/>
    <property type="match status" value="1"/>
</dbReference>
<sequence length="271" mass="29657">MYDEFGDMLAMTLGGAAVHVGMFVPHDTPLRTPSLVDLADLAQDRQTDFHIDTLDAAGATALLDIGCGTGGPAVRLAQRTGAHVTGITVSHQQLARCEERASAAGPDARVTFERGNAMDLTYADASFDAAWSIDCFAHLTDRPAGLREARRVIRPGGRFLLTEFSRRGTPPADEEAAFTRLWASPPPTPFATLLTEVQEAGYEILTVQNMTPNSMLAGELMALLYQDRRAEIEERYGKELTAQTDALIGPYRRFCRGYLEYHVLVLRTPEA</sequence>
<dbReference type="Pfam" id="PF08241">
    <property type="entry name" value="Methyltransf_11"/>
    <property type="match status" value="1"/>
</dbReference>
<evidence type="ECO:0000256" key="1">
    <source>
        <dbReference type="ARBA" id="ARBA00022679"/>
    </source>
</evidence>
<name>A0A7H8NKC0_9ACTN</name>
<dbReference type="GO" id="GO:0032259">
    <property type="term" value="P:methylation"/>
    <property type="evidence" value="ECO:0007669"/>
    <property type="project" value="UniProtKB-KW"/>
</dbReference>
<dbReference type="PANTHER" id="PTHR44068:SF11">
    <property type="entry name" value="GERANYL DIPHOSPHATE 2-C-METHYLTRANSFERASE"/>
    <property type="match status" value="1"/>
</dbReference>
<dbReference type="AlphaFoldDB" id="A0A7H8NKC0"/>